<dbReference type="RefSeq" id="WP_277415455.1">
    <property type="nucleotide sequence ID" value="NZ_CP119083.1"/>
</dbReference>
<feature type="transmembrane region" description="Helical" evidence="6">
    <location>
        <begin position="41"/>
        <end position="66"/>
    </location>
</feature>
<feature type="transmembrane region" description="Helical" evidence="6">
    <location>
        <begin position="6"/>
        <end position="29"/>
    </location>
</feature>
<dbReference type="InterPro" id="IPR001123">
    <property type="entry name" value="LeuE-type"/>
</dbReference>
<dbReference type="PANTHER" id="PTHR30086">
    <property type="entry name" value="ARGININE EXPORTER PROTEIN ARGO"/>
    <property type="match status" value="1"/>
</dbReference>
<dbReference type="Proteomes" id="UP001216510">
    <property type="component" value="Chromosome"/>
</dbReference>
<dbReference type="Pfam" id="PF01810">
    <property type="entry name" value="LysE"/>
    <property type="match status" value="1"/>
</dbReference>
<dbReference type="PANTHER" id="PTHR30086:SF20">
    <property type="entry name" value="ARGININE EXPORTER PROTEIN ARGO-RELATED"/>
    <property type="match status" value="1"/>
</dbReference>
<proteinExistence type="predicted"/>
<gene>
    <name evidence="7" type="ORF">PX653_25560</name>
</gene>
<name>A0ABY8BDC3_9BURK</name>
<evidence type="ECO:0000256" key="5">
    <source>
        <dbReference type="ARBA" id="ARBA00023136"/>
    </source>
</evidence>
<protein>
    <submittedName>
        <fullName evidence="7">LysE family translocator</fullName>
    </submittedName>
</protein>
<dbReference type="PIRSF" id="PIRSF006324">
    <property type="entry name" value="LeuE"/>
    <property type="match status" value="1"/>
</dbReference>
<accession>A0ABY8BDC3</accession>
<evidence type="ECO:0000256" key="4">
    <source>
        <dbReference type="ARBA" id="ARBA00022989"/>
    </source>
</evidence>
<evidence type="ECO:0000313" key="7">
    <source>
        <dbReference type="EMBL" id="WEF32737.1"/>
    </source>
</evidence>
<keyword evidence="2" id="KW-1003">Cell membrane</keyword>
<feature type="transmembrane region" description="Helical" evidence="6">
    <location>
        <begin position="72"/>
        <end position="92"/>
    </location>
</feature>
<comment type="subcellular location">
    <subcellularLocation>
        <location evidence="1">Cell membrane</location>
        <topology evidence="1">Multi-pass membrane protein</topology>
    </subcellularLocation>
</comment>
<feature type="transmembrane region" description="Helical" evidence="6">
    <location>
        <begin position="185"/>
        <end position="212"/>
    </location>
</feature>
<evidence type="ECO:0000313" key="8">
    <source>
        <dbReference type="Proteomes" id="UP001216510"/>
    </source>
</evidence>
<feature type="transmembrane region" description="Helical" evidence="6">
    <location>
        <begin position="224"/>
        <end position="243"/>
    </location>
</feature>
<evidence type="ECO:0000256" key="2">
    <source>
        <dbReference type="ARBA" id="ARBA00022475"/>
    </source>
</evidence>
<evidence type="ECO:0000256" key="1">
    <source>
        <dbReference type="ARBA" id="ARBA00004651"/>
    </source>
</evidence>
<reference evidence="7 8" key="1">
    <citation type="submission" date="2023-02" db="EMBL/GenBank/DDBJ databases">
        <title>Gemone sequence of Telluria chitinolytica ACM 3522T.</title>
        <authorList>
            <person name="Frediansyah A."/>
            <person name="Miess H."/>
            <person name="Gross H."/>
        </authorList>
    </citation>
    <scope>NUCLEOTIDE SEQUENCE [LARGE SCALE GENOMIC DNA]</scope>
    <source>
        <strain evidence="7 8">ACM 3522</strain>
    </source>
</reference>
<dbReference type="EMBL" id="CP119083">
    <property type="protein sequence ID" value="WEF32737.1"/>
    <property type="molecule type" value="Genomic_DNA"/>
</dbReference>
<organism evidence="7 8">
    <name type="scientific">Pseudoduganella chitinolytica</name>
    <dbReference type="NCBI Taxonomy" id="34070"/>
    <lineage>
        <taxon>Bacteria</taxon>
        <taxon>Pseudomonadati</taxon>
        <taxon>Pseudomonadota</taxon>
        <taxon>Betaproteobacteria</taxon>
        <taxon>Burkholderiales</taxon>
        <taxon>Oxalobacteraceae</taxon>
        <taxon>Telluria group</taxon>
        <taxon>Pseudoduganella</taxon>
    </lineage>
</organism>
<keyword evidence="4 6" id="KW-1133">Transmembrane helix</keyword>
<feature type="transmembrane region" description="Helical" evidence="6">
    <location>
        <begin position="150"/>
        <end position="173"/>
    </location>
</feature>
<evidence type="ECO:0000256" key="3">
    <source>
        <dbReference type="ARBA" id="ARBA00022692"/>
    </source>
</evidence>
<keyword evidence="8" id="KW-1185">Reference proteome</keyword>
<keyword evidence="3 6" id="KW-0812">Transmembrane</keyword>
<keyword evidence="5 6" id="KW-0472">Membrane</keyword>
<evidence type="ECO:0000256" key="6">
    <source>
        <dbReference type="SAM" id="Phobius"/>
    </source>
</evidence>
<sequence length="247" mass="26383">MFGIHDLTLFIVSGLLLNIMPGPDSLLIMTRSATQGWRAGCVTALGIGAGTMVHVLAAAVGLSALLATSATAFNVVKWVGAAYIVWCGIGMLRAKANPTPDAGVREECSPACEHRCAGKEQCSLKPLLRPAGSDPRVTPLGEKAAPMRRIFFQGFLTNVLNPKVALFFLAFVPQFIALDAPNKPLAFIILGCIFNFNGMLWCNGLAVFTAFASARLKVKPRVALWLNRVTGGLFLMLGARLALAERN</sequence>